<comment type="caution">
    <text evidence="1">The sequence shown here is derived from an EMBL/GenBank/DDBJ whole genome shotgun (WGS) entry which is preliminary data.</text>
</comment>
<gene>
    <name evidence="1" type="ORF">G5714_004083</name>
</gene>
<evidence type="ECO:0000313" key="2">
    <source>
        <dbReference type="Proteomes" id="UP000579812"/>
    </source>
</evidence>
<dbReference type="EMBL" id="JAAMOB010000003">
    <property type="protein sequence ID" value="KAF4116594.1"/>
    <property type="molecule type" value="Genomic_DNA"/>
</dbReference>
<evidence type="ECO:0000313" key="1">
    <source>
        <dbReference type="EMBL" id="KAF4116594.1"/>
    </source>
</evidence>
<name>A0A7J6DCJ0_9TELE</name>
<accession>A0A7J6DCJ0</accession>
<proteinExistence type="predicted"/>
<dbReference type="Proteomes" id="UP000579812">
    <property type="component" value="Unassembled WGS sequence"/>
</dbReference>
<organism evidence="1 2">
    <name type="scientific">Onychostoma macrolepis</name>
    <dbReference type="NCBI Taxonomy" id="369639"/>
    <lineage>
        <taxon>Eukaryota</taxon>
        <taxon>Metazoa</taxon>
        <taxon>Chordata</taxon>
        <taxon>Craniata</taxon>
        <taxon>Vertebrata</taxon>
        <taxon>Euteleostomi</taxon>
        <taxon>Actinopterygii</taxon>
        <taxon>Neopterygii</taxon>
        <taxon>Teleostei</taxon>
        <taxon>Ostariophysi</taxon>
        <taxon>Cypriniformes</taxon>
        <taxon>Cyprinidae</taxon>
        <taxon>Acrossocheilinae</taxon>
        <taxon>Onychostoma</taxon>
    </lineage>
</organism>
<protein>
    <submittedName>
        <fullName evidence="1">Uncharacterized protein</fullName>
    </submittedName>
</protein>
<sequence length="110" mass="12106">MAVCPSLSSLSTDGLIKKLIEAGIQVTEEETRKFRDEKCYTALVLTHLLPPLPGSRCTVKCAISFLLDFVLAGTSIASLCSNSETSKTQPQLICIGSLEYYMTIHNHREK</sequence>
<dbReference type="AlphaFoldDB" id="A0A7J6DCJ0"/>
<keyword evidence="2" id="KW-1185">Reference proteome</keyword>
<reference evidence="1 2" key="1">
    <citation type="submission" date="2020-04" db="EMBL/GenBank/DDBJ databases">
        <title>Chromosome-level genome assembly of a cyprinid fish Onychostoma macrolepis by integration of Nanopore Sequencing, Bionano and Hi-C technology.</title>
        <authorList>
            <person name="Wang D."/>
        </authorList>
    </citation>
    <scope>NUCLEOTIDE SEQUENCE [LARGE SCALE GENOMIC DNA]</scope>
    <source>
        <strain evidence="1">SWU-2019</strain>
        <tissue evidence="1">Muscle</tissue>
    </source>
</reference>